<keyword evidence="2" id="KW-1003">Cell membrane</keyword>
<keyword evidence="10" id="KW-1185">Reference proteome</keyword>
<evidence type="ECO:0000256" key="2">
    <source>
        <dbReference type="ARBA" id="ARBA00022475"/>
    </source>
</evidence>
<sequence length="207" mass="22214">MTRRLADYDITTGSAEAEPLMNGAALGTRSYSSTISHSKVHTPVFAPSTGYSTPRFSLGSESVRTSAAPTSSPSPHPSEPSSFILQNTNSVARDHLASERTFLAYVRTCLAITSAGVALSQLLLIHFENLPPTTFAWLINLLTTAGVLLGLYVLGEGHSRYFAVQSALMKDKYPVARMNITMISMSLGVLVLATFVVMVLSRQTTGL</sequence>
<keyword evidence="5 7" id="KW-0472">Membrane</keyword>
<dbReference type="Pfam" id="PF02656">
    <property type="entry name" value="DUF202"/>
    <property type="match status" value="1"/>
</dbReference>
<evidence type="ECO:0000256" key="7">
    <source>
        <dbReference type="SAM" id="Phobius"/>
    </source>
</evidence>
<dbReference type="PANTHER" id="PTHR34187:SF2">
    <property type="entry name" value="DUF202 DOMAIN-CONTAINING PROTEIN"/>
    <property type="match status" value="1"/>
</dbReference>
<comment type="subcellular location">
    <subcellularLocation>
        <location evidence="1">Cell membrane</location>
        <topology evidence="1">Multi-pass membrane protein</topology>
    </subcellularLocation>
</comment>
<proteinExistence type="predicted"/>
<comment type="caution">
    <text evidence="9">The sequence shown here is derived from an EMBL/GenBank/DDBJ whole genome shotgun (WGS) entry which is preliminary data.</text>
</comment>
<feature type="domain" description="DUF202" evidence="8">
    <location>
        <begin position="93"/>
        <end position="166"/>
    </location>
</feature>
<feature type="region of interest" description="Disordered" evidence="6">
    <location>
        <begin position="62"/>
        <end position="83"/>
    </location>
</feature>
<dbReference type="Proteomes" id="UP001556367">
    <property type="component" value="Unassembled WGS sequence"/>
</dbReference>
<feature type="transmembrane region" description="Helical" evidence="7">
    <location>
        <begin position="102"/>
        <end position="123"/>
    </location>
</feature>
<feature type="transmembrane region" description="Helical" evidence="7">
    <location>
        <begin position="135"/>
        <end position="154"/>
    </location>
</feature>
<evidence type="ECO:0000313" key="10">
    <source>
        <dbReference type="Proteomes" id="UP001556367"/>
    </source>
</evidence>
<name>A0ABR3IRS3_9AGAR</name>
<evidence type="ECO:0000256" key="3">
    <source>
        <dbReference type="ARBA" id="ARBA00022692"/>
    </source>
</evidence>
<evidence type="ECO:0000256" key="6">
    <source>
        <dbReference type="SAM" id="MobiDB-lite"/>
    </source>
</evidence>
<evidence type="ECO:0000256" key="1">
    <source>
        <dbReference type="ARBA" id="ARBA00004651"/>
    </source>
</evidence>
<dbReference type="EMBL" id="JASNQZ010000015">
    <property type="protein sequence ID" value="KAL0945972.1"/>
    <property type="molecule type" value="Genomic_DNA"/>
</dbReference>
<dbReference type="PANTHER" id="PTHR34187">
    <property type="entry name" value="FGR18P"/>
    <property type="match status" value="1"/>
</dbReference>
<gene>
    <name evidence="9" type="ORF">HGRIS_012250</name>
</gene>
<keyword evidence="4 7" id="KW-1133">Transmembrane helix</keyword>
<keyword evidence="3 7" id="KW-0812">Transmembrane</keyword>
<feature type="transmembrane region" description="Helical" evidence="7">
    <location>
        <begin position="175"/>
        <end position="200"/>
    </location>
</feature>
<protein>
    <recommendedName>
        <fullName evidence="8">DUF202 domain-containing protein</fullName>
    </recommendedName>
</protein>
<evidence type="ECO:0000256" key="4">
    <source>
        <dbReference type="ARBA" id="ARBA00022989"/>
    </source>
</evidence>
<evidence type="ECO:0000259" key="8">
    <source>
        <dbReference type="Pfam" id="PF02656"/>
    </source>
</evidence>
<organism evidence="9 10">
    <name type="scientific">Hohenbuehelia grisea</name>
    <dbReference type="NCBI Taxonomy" id="104357"/>
    <lineage>
        <taxon>Eukaryota</taxon>
        <taxon>Fungi</taxon>
        <taxon>Dikarya</taxon>
        <taxon>Basidiomycota</taxon>
        <taxon>Agaricomycotina</taxon>
        <taxon>Agaricomycetes</taxon>
        <taxon>Agaricomycetidae</taxon>
        <taxon>Agaricales</taxon>
        <taxon>Pleurotineae</taxon>
        <taxon>Pleurotaceae</taxon>
        <taxon>Hohenbuehelia</taxon>
    </lineage>
</organism>
<dbReference type="InterPro" id="IPR052053">
    <property type="entry name" value="IM_YidH-like"/>
</dbReference>
<evidence type="ECO:0000313" key="9">
    <source>
        <dbReference type="EMBL" id="KAL0945972.1"/>
    </source>
</evidence>
<evidence type="ECO:0000256" key="5">
    <source>
        <dbReference type="ARBA" id="ARBA00023136"/>
    </source>
</evidence>
<reference evidence="10" key="1">
    <citation type="submission" date="2024-06" db="EMBL/GenBank/DDBJ databases">
        <title>Multi-omics analyses provide insights into the biosynthesis of the anticancer antibiotic pleurotin in Hohenbuehelia grisea.</title>
        <authorList>
            <person name="Weaver J.A."/>
            <person name="Alberti F."/>
        </authorList>
    </citation>
    <scope>NUCLEOTIDE SEQUENCE [LARGE SCALE GENOMIC DNA]</scope>
    <source>
        <strain evidence="10">T-177</strain>
    </source>
</reference>
<dbReference type="InterPro" id="IPR003807">
    <property type="entry name" value="DUF202"/>
</dbReference>
<accession>A0ABR3IRS3</accession>